<keyword evidence="1" id="KW-0378">Hydrolase</keyword>
<dbReference type="PANTHER" id="PTHR12187">
    <property type="entry name" value="AGAP000124-PA"/>
    <property type="match status" value="1"/>
</dbReference>
<feature type="compositionally biased region" description="Acidic residues" evidence="3">
    <location>
        <begin position="1"/>
        <end position="14"/>
    </location>
</feature>
<name>A0A9N7Y9H3_PLEPL</name>
<proteinExistence type="predicted"/>
<dbReference type="GO" id="GO:0016316">
    <property type="term" value="F:phosphatidylinositol-3,4-bisphosphate 4-phosphatase activity"/>
    <property type="evidence" value="ECO:0007669"/>
    <property type="project" value="InterPro"/>
</dbReference>
<accession>A0A9N7Y9H3</accession>
<evidence type="ECO:0000313" key="5">
    <source>
        <dbReference type="Proteomes" id="UP001153269"/>
    </source>
</evidence>
<comment type="caution">
    <text evidence="4">The sequence shown here is derived from an EMBL/GenBank/DDBJ whole genome shotgun (WGS) entry which is preliminary data.</text>
</comment>
<feature type="region of interest" description="Disordered" evidence="3">
    <location>
        <begin position="1"/>
        <end position="28"/>
    </location>
</feature>
<evidence type="ECO:0000313" key="4">
    <source>
        <dbReference type="EMBL" id="CAB1423270.1"/>
    </source>
</evidence>
<dbReference type="GO" id="GO:0005737">
    <property type="term" value="C:cytoplasm"/>
    <property type="evidence" value="ECO:0007669"/>
    <property type="project" value="TreeGrafter"/>
</dbReference>
<reference evidence="4" key="1">
    <citation type="submission" date="2020-03" db="EMBL/GenBank/DDBJ databases">
        <authorList>
            <person name="Weist P."/>
        </authorList>
    </citation>
    <scope>NUCLEOTIDE SEQUENCE</scope>
</reference>
<dbReference type="AlphaFoldDB" id="A0A9N7Y9H3"/>
<protein>
    <submittedName>
        <fullName evidence="4">Uncharacterized protein</fullName>
    </submittedName>
</protein>
<evidence type="ECO:0000256" key="2">
    <source>
        <dbReference type="ARBA" id="ARBA00023098"/>
    </source>
</evidence>
<keyword evidence="5" id="KW-1185">Reference proteome</keyword>
<organism evidence="4 5">
    <name type="scientific">Pleuronectes platessa</name>
    <name type="common">European plaice</name>
    <dbReference type="NCBI Taxonomy" id="8262"/>
    <lineage>
        <taxon>Eukaryota</taxon>
        <taxon>Metazoa</taxon>
        <taxon>Chordata</taxon>
        <taxon>Craniata</taxon>
        <taxon>Vertebrata</taxon>
        <taxon>Euteleostomi</taxon>
        <taxon>Actinopterygii</taxon>
        <taxon>Neopterygii</taxon>
        <taxon>Teleostei</taxon>
        <taxon>Neoteleostei</taxon>
        <taxon>Acanthomorphata</taxon>
        <taxon>Carangaria</taxon>
        <taxon>Pleuronectiformes</taxon>
        <taxon>Pleuronectoidei</taxon>
        <taxon>Pleuronectidae</taxon>
        <taxon>Pleuronectes</taxon>
    </lineage>
</organism>
<keyword evidence="2" id="KW-0443">Lipid metabolism</keyword>
<dbReference type="Proteomes" id="UP001153269">
    <property type="component" value="Unassembled WGS sequence"/>
</dbReference>
<dbReference type="InterPro" id="IPR039034">
    <property type="entry name" value="INPP4"/>
</dbReference>
<evidence type="ECO:0000256" key="3">
    <source>
        <dbReference type="SAM" id="MobiDB-lite"/>
    </source>
</evidence>
<evidence type="ECO:0000256" key="1">
    <source>
        <dbReference type="ARBA" id="ARBA00022801"/>
    </source>
</evidence>
<sequence>MTEEEKEEEEEEEGAEGRAAEETTEDTTLCVSVSVQLKTAAPLLDGTMDGEDEEVQVSRLQMERERDDRTPTEHKCPAVCDSLHSSVHSKENSPMMRAVLCAQVCKVYRFLTEDQRWLLVREQMSETPLSFSLPKQLLRALIHEHTLRVQEVKELGDLPPHWEGLRHDVINHCHCLIGCYQETLAELDKLSASTCFKSSSSRSDLHLQFVPTNLHSQRMEVTSPNSTGTNIHIS</sequence>
<dbReference type="EMBL" id="CADEAL010000645">
    <property type="protein sequence ID" value="CAB1423270.1"/>
    <property type="molecule type" value="Genomic_DNA"/>
</dbReference>
<dbReference type="PANTHER" id="PTHR12187:SF3">
    <property type="entry name" value="INOSITOL POLYPHOSPHATE 4-PHOSPHATASE TYPE II"/>
    <property type="match status" value="1"/>
</dbReference>
<gene>
    <name evidence="4" type="ORF">PLEPLA_LOCUS11188</name>
</gene>